<dbReference type="Proteomes" id="UP000593571">
    <property type="component" value="Unassembled WGS sequence"/>
</dbReference>
<name>A0A7J8FIW4_ROUAE</name>
<feature type="transmembrane region" description="Helical" evidence="1">
    <location>
        <begin position="88"/>
        <end position="105"/>
    </location>
</feature>
<proteinExistence type="predicted"/>
<dbReference type="AlphaFoldDB" id="A0A7J8FIW4"/>
<evidence type="ECO:0000256" key="1">
    <source>
        <dbReference type="SAM" id="Phobius"/>
    </source>
</evidence>
<sequence length="123" mass="13953">MRRRGHSRSHRCRLSWAGEGFEPGPQLINDPTDRHTCGMPGKPGEKRIYPVCLHLHKILENATSLKDQSIVAWGLERGGQISKRRKETVGVMDIFILSAVIVIYVETAVKLYTLKYVQLSILQ</sequence>
<protein>
    <submittedName>
        <fullName evidence="2">Uncharacterized protein</fullName>
    </submittedName>
</protein>
<keyword evidence="1" id="KW-1133">Transmembrane helix</keyword>
<reference evidence="2 3" key="1">
    <citation type="journal article" date="2020" name="Nature">
        <title>Six reference-quality genomes reveal evolution of bat adaptations.</title>
        <authorList>
            <person name="Jebb D."/>
            <person name="Huang Z."/>
            <person name="Pippel M."/>
            <person name="Hughes G.M."/>
            <person name="Lavrichenko K."/>
            <person name="Devanna P."/>
            <person name="Winkler S."/>
            <person name="Jermiin L.S."/>
            <person name="Skirmuntt E.C."/>
            <person name="Katzourakis A."/>
            <person name="Burkitt-Gray L."/>
            <person name="Ray D.A."/>
            <person name="Sullivan K.A.M."/>
            <person name="Roscito J.G."/>
            <person name="Kirilenko B.M."/>
            <person name="Davalos L.M."/>
            <person name="Corthals A.P."/>
            <person name="Power M.L."/>
            <person name="Jones G."/>
            <person name="Ransome R.D."/>
            <person name="Dechmann D.K.N."/>
            <person name="Locatelli A.G."/>
            <person name="Puechmaille S.J."/>
            <person name="Fedrigo O."/>
            <person name="Jarvis E.D."/>
            <person name="Hiller M."/>
            <person name="Vernes S.C."/>
            <person name="Myers E.W."/>
            <person name="Teeling E.C."/>
        </authorList>
    </citation>
    <scope>NUCLEOTIDE SEQUENCE [LARGE SCALE GENOMIC DNA]</scope>
    <source>
        <strain evidence="2">MRouAeg1</strain>
        <tissue evidence="2">Muscle</tissue>
    </source>
</reference>
<keyword evidence="1" id="KW-0472">Membrane</keyword>
<organism evidence="2 3">
    <name type="scientific">Rousettus aegyptiacus</name>
    <name type="common">Egyptian fruit bat</name>
    <name type="synonym">Pteropus aegyptiacus</name>
    <dbReference type="NCBI Taxonomy" id="9407"/>
    <lineage>
        <taxon>Eukaryota</taxon>
        <taxon>Metazoa</taxon>
        <taxon>Chordata</taxon>
        <taxon>Craniata</taxon>
        <taxon>Vertebrata</taxon>
        <taxon>Euteleostomi</taxon>
        <taxon>Mammalia</taxon>
        <taxon>Eutheria</taxon>
        <taxon>Laurasiatheria</taxon>
        <taxon>Chiroptera</taxon>
        <taxon>Yinpterochiroptera</taxon>
        <taxon>Pteropodoidea</taxon>
        <taxon>Pteropodidae</taxon>
        <taxon>Rousettinae</taxon>
        <taxon>Rousettus</taxon>
    </lineage>
</organism>
<gene>
    <name evidence="2" type="ORF">HJG63_012063</name>
</gene>
<evidence type="ECO:0000313" key="2">
    <source>
        <dbReference type="EMBL" id="KAF6447684.1"/>
    </source>
</evidence>
<evidence type="ECO:0000313" key="3">
    <source>
        <dbReference type="Proteomes" id="UP000593571"/>
    </source>
</evidence>
<dbReference type="EMBL" id="JACASE010000007">
    <property type="protein sequence ID" value="KAF6447684.1"/>
    <property type="molecule type" value="Genomic_DNA"/>
</dbReference>
<keyword evidence="1" id="KW-0812">Transmembrane</keyword>
<keyword evidence="3" id="KW-1185">Reference proteome</keyword>
<accession>A0A7J8FIW4</accession>
<comment type="caution">
    <text evidence="2">The sequence shown here is derived from an EMBL/GenBank/DDBJ whole genome shotgun (WGS) entry which is preliminary data.</text>
</comment>